<reference evidence="1" key="1">
    <citation type="journal article" date="2014" name="Front. Microbiol.">
        <title>High frequency of phylogenetically diverse reductive dehalogenase-homologous genes in deep subseafloor sedimentary metagenomes.</title>
        <authorList>
            <person name="Kawai M."/>
            <person name="Futagami T."/>
            <person name="Toyoda A."/>
            <person name="Takaki Y."/>
            <person name="Nishi S."/>
            <person name="Hori S."/>
            <person name="Arai W."/>
            <person name="Tsubouchi T."/>
            <person name="Morono Y."/>
            <person name="Uchiyama I."/>
            <person name="Ito T."/>
            <person name="Fujiyama A."/>
            <person name="Inagaki F."/>
            <person name="Takami H."/>
        </authorList>
    </citation>
    <scope>NUCLEOTIDE SEQUENCE</scope>
    <source>
        <strain evidence="1">Expedition CK06-06</strain>
    </source>
</reference>
<sequence>MKNARWIAASSAMLLTFLSLATTSAQGEMSYGDLTALTQPLENELGSQQVNLASCDSAGCCSTGCTSTSACCASSAWYVGYELTVLRPYLSNGALPSSFDDEYGFGHRFVVGYDGGSGMGARVRYWFYNHNHDIIAGANVGESVGFDMDVADAEITFDQQLQNWDLIVTGGGRWGRIGLTTPFT</sequence>
<proteinExistence type="predicted"/>
<feature type="non-terminal residue" evidence="1">
    <location>
        <position position="184"/>
    </location>
</feature>
<dbReference type="EMBL" id="BARS01038108">
    <property type="protein sequence ID" value="GAG18847.1"/>
    <property type="molecule type" value="Genomic_DNA"/>
</dbReference>
<dbReference type="AlphaFoldDB" id="X0W6D3"/>
<gene>
    <name evidence="1" type="ORF">S01H1_58343</name>
</gene>
<accession>X0W6D3</accession>
<protein>
    <submittedName>
        <fullName evidence="1">Uncharacterized protein</fullName>
    </submittedName>
</protein>
<evidence type="ECO:0000313" key="1">
    <source>
        <dbReference type="EMBL" id="GAG18847.1"/>
    </source>
</evidence>
<name>X0W6D3_9ZZZZ</name>
<organism evidence="1">
    <name type="scientific">marine sediment metagenome</name>
    <dbReference type="NCBI Taxonomy" id="412755"/>
    <lineage>
        <taxon>unclassified sequences</taxon>
        <taxon>metagenomes</taxon>
        <taxon>ecological metagenomes</taxon>
    </lineage>
</organism>
<comment type="caution">
    <text evidence="1">The sequence shown here is derived from an EMBL/GenBank/DDBJ whole genome shotgun (WGS) entry which is preliminary data.</text>
</comment>